<evidence type="ECO:0000313" key="3">
    <source>
        <dbReference type="Proteomes" id="UP000032180"/>
    </source>
</evidence>
<sequence length="1500" mass="167402">MGEIISGDALLWGPWKDIPADMLGLVLRLMPCAIDRARVRSVCRSWRAAAAVQRPPPPFPMLLLSPFRFLSFSPNMMFAASRGIRVQKDVSIRWVGSCDDWLVGTRPSWECEEEEADGHFFLVNAFSRKTICLPKPCAFHFFDYFRKTLPIVNTSDSVDVIIYEREYSMRFRKVVLSAQPASGSMCIVAAISDQTLALWHPVMTSWCLCRTFGLIDRSADITFYQGRIYMASTHYRNSLCIVFFELQRVDGGVMVSYVEQCVTEPLPLVDGCWVVECNIVEWSGKLVLIIRYADRDGANRNIRKIGIYALDFSTNPHSFTEINSLDGDCLFISSCSSKSFPACQYDGAKGDVVYFVSNYPRSASVGPSLDVLAYNVRDATTKSFPVKWLVGTRRIREREKGDGHCFLVNAFSQQTIHLPQPSAFCFFDYFSKTLPIVNTSHSIQIDVHAREHLMCFRKVILSAPPASGSKCIVAAISNLTLALWHPGMASWCVCRSFDINVSSDIAFYQGRIYMASTHYPNILRILFFEIERFNGRVTVSYVEKCVTEPLPLVLNCVVKECYIVEWSGKLVLITIYVNCYLANVIRKIGIYALDFSTSPHSVTEINSLNGDCLFISSCSSKSFPACQYDGAKGDFVYLVSNYRQQTTSAHASFDVVVYNVRDATMTSFPVLVPEDNSGLFMDNLLMQPWSWAYLLRPDQTRLALAECCSGYIPSSKADASKLSESPVPVLKTSTTLSHSISSLVFTPAIFFSFPFSTNAVTSVAYETVCLIFLKNFNGLLLGCFIALSDFRTSTVALDDLSCHFTREAQRRSWAEIPADIIGVVVARLPCVEDRARLRSVCQAWRAAARLHRPPLQGLPQHEIWARLHSPPPPLPLLVLSNFTFSGFFPDGAMTETRRIPLPVEVTVTAAAGNLRCVGSCEGWLAVVRQKKARYLRDHACFLVNPFSQEVINLPPPFVSTRPVNVYSRSLPIINDSGVVDCTIHAARYVMSFCKMILSSPPGSSSMYTVAAISLHRNEAKLALWRPGMTSWCICSGGCISKFSDVAFYQGKLYILSKFTTNLFVFEITEDDRGMMVSRVERLRIATDRRREAQRRSWADIPADIIGVVVARLPCVEDRARLRSVCQAWRAAARLHRPPPPLPLLVFPSFTFSGFCPDGAMTETRRIPLPVEVTAAAAAAGDLRCVGSCEGWLAVVRQKRARYLGDGACFLVNPFSQEVINLPPPFVSTHLVDVYNRSLPIINGSGVVDCTIHAAQYAMSFGKVILSSPPGSSSKYMVAAISVHRNGAKLALWRPGMTSWCICSGGCISKFSDVAFYQGKFYILSNLTTNLYAFEITEDDRGMMVSRVEKCVSELPQVKDSYGQRWDLVEWHGKLLLIVRYIGGSEGWHNICKVSVFVMDVSTNPFGFTEINSLDGDCIFISPCSSMSFPACQYDGIEDDLVYFIDGYLYPIKNGPSPPFAKFVYNIRDCTLAPFAADILGDNFRGPDGRLMCPTWFFPSE</sequence>
<dbReference type="STRING" id="77586.A0A0D9XTT6"/>
<reference evidence="3" key="2">
    <citation type="submission" date="2013-12" db="EMBL/GenBank/DDBJ databases">
        <authorList>
            <person name="Yu Y."/>
            <person name="Lee S."/>
            <person name="de Baynast K."/>
            <person name="Wissotski M."/>
            <person name="Liu L."/>
            <person name="Talag J."/>
            <person name="Goicoechea J."/>
            <person name="Angelova A."/>
            <person name="Jetty R."/>
            <person name="Kudrna D."/>
            <person name="Golser W."/>
            <person name="Rivera L."/>
            <person name="Zhang J."/>
            <person name="Wing R."/>
        </authorList>
    </citation>
    <scope>NUCLEOTIDE SEQUENCE</scope>
</reference>
<accession>A0A0D9XTT6</accession>
<keyword evidence="3" id="KW-1185">Reference proteome</keyword>
<dbReference type="Proteomes" id="UP000032180">
    <property type="component" value="Chromosome 11"/>
</dbReference>
<reference evidence="2" key="3">
    <citation type="submission" date="2015-04" db="UniProtKB">
        <authorList>
            <consortium name="EnsemblPlants"/>
        </authorList>
    </citation>
    <scope>IDENTIFICATION</scope>
</reference>
<feature type="domain" description="F-box" evidence="1">
    <location>
        <begin position="1100"/>
        <end position="1141"/>
    </location>
</feature>
<dbReference type="SMART" id="SM00256">
    <property type="entry name" value="FBOX"/>
    <property type="match status" value="3"/>
</dbReference>
<dbReference type="Pfam" id="PF00646">
    <property type="entry name" value="F-box"/>
    <property type="match status" value="2"/>
</dbReference>
<dbReference type="EnsemblPlants" id="LPERR11G15200.2">
    <property type="protein sequence ID" value="LPERR11G15200.2"/>
    <property type="gene ID" value="LPERR11G15200"/>
</dbReference>
<evidence type="ECO:0000313" key="2">
    <source>
        <dbReference type="EnsemblPlants" id="LPERR11G15200.2"/>
    </source>
</evidence>
<dbReference type="PANTHER" id="PTHR33110:SF61">
    <property type="entry name" value="EXPRESSED PROTEIN"/>
    <property type="match status" value="1"/>
</dbReference>
<reference evidence="2 3" key="1">
    <citation type="submission" date="2012-08" db="EMBL/GenBank/DDBJ databases">
        <title>Oryza genome evolution.</title>
        <authorList>
            <person name="Wing R.A."/>
        </authorList>
    </citation>
    <scope>NUCLEOTIDE SEQUENCE</scope>
</reference>
<name>A0A0D9XTT6_9ORYZ</name>
<dbReference type="InterPro" id="IPR005174">
    <property type="entry name" value="KIB1-4_b-propeller"/>
</dbReference>
<proteinExistence type="predicted"/>
<evidence type="ECO:0000259" key="1">
    <source>
        <dbReference type="SMART" id="SM00256"/>
    </source>
</evidence>
<organism evidence="2 3">
    <name type="scientific">Leersia perrieri</name>
    <dbReference type="NCBI Taxonomy" id="77586"/>
    <lineage>
        <taxon>Eukaryota</taxon>
        <taxon>Viridiplantae</taxon>
        <taxon>Streptophyta</taxon>
        <taxon>Embryophyta</taxon>
        <taxon>Tracheophyta</taxon>
        <taxon>Spermatophyta</taxon>
        <taxon>Magnoliopsida</taxon>
        <taxon>Liliopsida</taxon>
        <taxon>Poales</taxon>
        <taxon>Poaceae</taxon>
        <taxon>BOP clade</taxon>
        <taxon>Oryzoideae</taxon>
        <taxon>Oryzeae</taxon>
        <taxon>Oryzinae</taxon>
        <taxon>Leersia</taxon>
    </lineage>
</organism>
<dbReference type="eggNOG" id="ENOG502RRNX">
    <property type="taxonomic scope" value="Eukaryota"/>
</dbReference>
<dbReference type="PANTHER" id="PTHR33110">
    <property type="entry name" value="F-BOX/KELCH-REPEAT PROTEIN-RELATED"/>
    <property type="match status" value="1"/>
</dbReference>
<feature type="domain" description="F-box" evidence="1">
    <location>
        <begin position="18"/>
        <end position="59"/>
    </location>
</feature>
<dbReference type="Gene3D" id="1.20.1280.50">
    <property type="match status" value="3"/>
</dbReference>
<dbReference type="Gramene" id="LPERR11G15200.2">
    <property type="protein sequence ID" value="LPERR11G15200.2"/>
    <property type="gene ID" value="LPERR11G15200"/>
</dbReference>
<dbReference type="InterPro" id="IPR001810">
    <property type="entry name" value="F-box_dom"/>
</dbReference>
<protein>
    <recommendedName>
        <fullName evidence="1">F-box domain-containing protein</fullName>
    </recommendedName>
</protein>
<dbReference type="Pfam" id="PF03478">
    <property type="entry name" value="Beta-prop_KIB1-4"/>
    <property type="match status" value="4"/>
</dbReference>
<dbReference type="HOGENOM" id="CLU_262173_0_0_1"/>
<feature type="domain" description="F-box" evidence="1">
    <location>
        <begin position="816"/>
        <end position="858"/>
    </location>
</feature>